<dbReference type="RefSeq" id="WP_006106040.1">
    <property type="nucleotide sequence ID" value="NZ_DS989876.1"/>
</dbReference>
<dbReference type="InterPro" id="IPR025110">
    <property type="entry name" value="AMP-bd_C"/>
</dbReference>
<evidence type="ECO:0000259" key="8">
    <source>
        <dbReference type="PROSITE" id="PS50075"/>
    </source>
</evidence>
<dbReference type="HOGENOM" id="CLU_000022_59_0_3"/>
<dbReference type="Gene3D" id="3.40.50.12780">
    <property type="entry name" value="N-terminal domain of ligase-like"/>
    <property type="match status" value="1"/>
</dbReference>
<reference evidence="9 10" key="1">
    <citation type="submission" date="2008-07" db="EMBL/GenBank/DDBJ databases">
        <authorList>
            <person name="Tandeau de Marsac N."/>
            <person name="Ferriera S."/>
            <person name="Johnson J."/>
            <person name="Kravitz S."/>
            <person name="Beeson K."/>
            <person name="Sutton G."/>
            <person name="Rogers Y.-H."/>
            <person name="Friedman R."/>
            <person name="Frazier M."/>
            <person name="Venter J.C."/>
        </authorList>
    </citation>
    <scope>NUCLEOTIDE SEQUENCE [LARGE SCALE GENOMIC DNA]</scope>
    <source>
        <strain evidence="9 10">PCC 7420</strain>
    </source>
</reference>
<evidence type="ECO:0000256" key="5">
    <source>
        <dbReference type="ARBA" id="ARBA00022598"/>
    </source>
</evidence>
<dbReference type="GO" id="GO:0031177">
    <property type="term" value="F:phosphopantetheine binding"/>
    <property type="evidence" value="ECO:0007669"/>
    <property type="project" value="InterPro"/>
</dbReference>
<organism evidence="9 10">
    <name type="scientific">Coleofasciculus chthonoplastes PCC 7420</name>
    <dbReference type="NCBI Taxonomy" id="118168"/>
    <lineage>
        <taxon>Bacteria</taxon>
        <taxon>Bacillati</taxon>
        <taxon>Cyanobacteriota</taxon>
        <taxon>Cyanophyceae</taxon>
        <taxon>Coleofasciculales</taxon>
        <taxon>Coleofasciculaceae</taxon>
        <taxon>Coleofasciculus</taxon>
    </lineage>
</organism>
<gene>
    <name evidence="9" type="ORF">MC7420_4317</name>
</gene>
<dbReference type="Proteomes" id="UP000003835">
    <property type="component" value="Unassembled WGS sequence"/>
</dbReference>
<dbReference type="InterPro" id="IPR045851">
    <property type="entry name" value="AMP-bd_C_sf"/>
</dbReference>
<dbReference type="Pfam" id="PF13193">
    <property type="entry name" value="AMP-binding_C"/>
    <property type="match status" value="1"/>
</dbReference>
<proteinExistence type="inferred from homology"/>
<dbReference type="FunFam" id="1.10.1200.10:FF:000005">
    <property type="entry name" value="Nonribosomal peptide synthetase 1"/>
    <property type="match status" value="1"/>
</dbReference>
<evidence type="ECO:0000256" key="6">
    <source>
        <dbReference type="ARBA" id="ARBA00022741"/>
    </source>
</evidence>
<dbReference type="PANTHER" id="PTHR43201:SF5">
    <property type="entry name" value="MEDIUM-CHAIN ACYL-COA LIGASE ACSF2, MITOCHONDRIAL"/>
    <property type="match status" value="1"/>
</dbReference>
<evidence type="ECO:0000256" key="3">
    <source>
        <dbReference type="ARBA" id="ARBA00022450"/>
    </source>
</evidence>
<evidence type="ECO:0000256" key="7">
    <source>
        <dbReference type="ARBA" id="ARBA00022840"/>
    </source>
</evidence>
<keyword evidence="6" id="KW-0547">Nucleotide-binding</keyword>
<evidence type="ECO:0000313" key="10">
    <source>
        <dbReference type="Proteomes" id="UP000003835"/>
    </source>
</evidence>
<comment type="similarity">
    <text evidence="2">Belongs to the ATP-dependent AMP-binding enzyme family.</text>
</comment>
<dbReference type="PROSITE" id="PS00455">
    <property type="entry name" value="AMP_BINDING"/>
    <property type="match status" value="1"/>
</dbReference>
<dbReference type="Pfam" id="PF00550">
    <property type="entry name" value="PP-binding"/>
    <property type="match status" value="1"/>
</dbReference>
<evidence type="ECO:0000256" key="1">
    <source>
        <dbReference type="ARBA" id="ARBA00001957"/>
    </source>
</evidence>
<keyword evidence="4" id="KW-0597">Phosphoprotein</keyword>
<feature type="domain" description="Carrier" evidence="8">
    <location>
        <begin position="532"/>
        <end position="607"/>
    </location>
</feature>
<comment type="cofactor">
    <cofactor evidence="1">
        <name>pantetheine 4'-phosphate</name>
        <dbReference type="ChEBI" id="CHEBI:47942"/>
    </cofactor>
</comment>
<dbReference type="PANTHER" id="PTHR43201">
    <property type="entry name" value="ACYL-COA SYNTHETASE"/>
    <property type="match status" value="1"/>
</dbReference>
<dbReference type="OrthoDB" id="9803968at2"/>
<keyword evidence="3" id="KW-0596">Phosphopantetheine</keyword>
<dbReference type="InterPro" id="IPR042099">
    <property type="entry name" value="ANL_N_sf"/>
</dbReference>
<dbReference type="GO" id="GO:0006631">
    <property type="term" value="P:fatty acid metabolic process"/>
    <property type="evidence" value="ECO:0007669"/>
    <property type="project" value="TreeGrafter"/>
</dbReference>
<dbReference type="SUPFAM" id="SSF47336">
    <property type="entry name" value="ACP-like"/>
    <property type="match status" value="1"/>
</dbReference>
<protein>
    <submittedName>
        <fullName evidence="9">AMP-binding enzyme domain protein</fullName>
    </submittedName>
</protein>
<keyword evidence="5" id="KW-0436">Ligase</keyword>
<dbReference type="InterPro" id="IPR009081">
    <property type="entry name" value="PP-bd_ACP"/>
</dbReference>
<accession>B4W3T9</accession>
<dbReference type="InterPro" id="IPR020806">
    <property type="entry name" value="PKS_PP-bd"/>
</dbReference>
<evidence type="ECO:0000313" key="9">
    <source>
        <dbReference type="EMBL" id="EDX71130.1"/>
    </source>
</evidence>
<dbReference type="InterPro" id="IPR045310">
    <property type="entry name" value="Pcs60-like"/>
</dbReference>
<dbReference type="InterPro" id="IPR006162">
    <property type="entry name" value="Ppantetheine_attach_site"/>
</dbReference>
<evidence type="ECO:0000256" key="4">
    <source>
        <dbReference type="ARBA" id="ARBA00022553"/>
    </source>
</evidence>
<dbReference type="Gene3D" id="1.10.1200.10">
    <property type="entry name" value="ACP-like"/>
    <property type="match status" value="1"/>
</dbReference>
<name>B4W3T9_9CYAN</name>
<sequence>MSPFDQHISELSANPCIPSLFNNQAQKNPDAIAITAPGRIPLTYQGVWHHLQQVVTTLNAMGISRNDRVAIALANGPEMAMAFLGVASGATCAPLNPTYRAQEFDFYLSDLNAKVLITQSGVAEPAKEVAQARGIPILELSPQLDAAAGLFSLTGGQPGNLNPGGFAQPDDVALVLHTSGTTSRPKMVPLTHRNLCTSAQNIRVALNLEPGDRCLNVMPLFHIHGLIGALLSSLSAGASVVCSPGFYAPQFFAWVDEFKPTWYSAVPTMHQGILARVEANREIIARCPIRLIRSSSAPLPPQIMAALEEAFKAPVIESYGMTEASHQMASNPLPPHVRKPGSVGIAAGPELGIMDETGNLLPLETVGEVVIRGANVTQGYENNPDANEKAFTHGWFRTGDLGYLDADQYLFLKGRIKEIINRGGEKISPREVDEVLLDHPAIDQVVTFAAPHTLLGEDVAAAVVLREKASVTEQDIKEFAAERLAEFKVPRVVLFVDEIPKGPTGKRQRIGLAEKLGLTASDPIAPRPDYTPPCTGIEAELVQIWSQVLGVESVGIHDNFFQLGGDSILAAQITNRVRQAFQVELSFLVFFQQPTVARMAVKIAQCQAEAMKSEELAEMLADIDALSDEDAQRLLDQMQ</sequence>
<evidence type="ECO:0000256" key="2">
    <source>
        <dbReference type="ARBA" id="ARBA00006432"/>
    </source>
</evidence>
<dbReference type="InterPro" id="IPR000873">
    <property type="entry name" value="AMP-dep_synth/lig_dom"/>
</dbReference>
<dbReference type="GO" id="GO:0031956">
    <property type="term" value="F:medium-chain fatty acid-CoA ligase activity"/>
    <property type="evidence" value="ECO:0007669"/>
    <property type="project" value="TreeGrafter"/>
</dbReference>
<dbReference type="EMBL" id="DS989876">
    <property type="protein sequence ID" value="EDX71130.1"/>
    <property type="molecule type" value="Genomic_DNA"/>
</dbReference>
<dbReference type="InterPro" id="IPR036736">
    <property type="entry name" value="ACP-like_sf"/>
</dbReference>
<dbReference type="GO" id="GO:0005524">
    <property type="term" value="F:ATP binding"/>
    <property type="evidence" value="ECO:0007669"/>
    <property type="project" value="UniProtKB-KW"/>
</dbReference>
<dbReference type="eggNOG" id="COG0318">
    <property type="taxonomic scope" value="Bacteria"/>
</dbReference>
<dbReference type="Gene3D" id="3.30.300.30">
    <property type="match status" value="1"/>
</dbReference>
<dbReference type="STRING" id="118168.MC7420_4317"/>
<dbReference type="Pfam" id="PF00501">
    <property type="entry name" value="AMP-binding"/>
    <property type="match status" value="1"/>
</dbReference>
<keyword evidence="7" id="KW-0067">ATP-binding</keyword>
<dbReference type="CDD" id="cd05926">
    <property type="entry name" value="FACL_fum10p_like"/>
    <property type="match status" value="1"/>
</dbReference>
<dbReference type="SUPFAM" id="SSF56801">
    <property type="entry name" value="Acetyl-CoA synthetase-like"/>
    <property type="match status" value="1"/>
</dbReference>
<dbReference type="AlphaFoldDB" id="B4W3T9"/>
<dbReference type="SMART" id="SM00823">
    <property type="entry name" value="PKS_PP"/>
    <property type="match status" value="1"/>
</dbReference>
<keyword evidence="10" id="KW-1185">Reference proteome</keyword>
<dbReference type="InterPro" id="IPR020845">
    <property type="entry name" value="AMP-binding_CS"/>
</dbReference>
<dbReference type="PROSITE" id="PS50075">
    <property type="entry name" value="CARRIER"/>
    <property type="match status" value="1"/>
</dbReference>
<dbReference type="PROSITE" id="PS00012">
    <property type="entry name" value="PHOSPHOPANTETHEINE"/>
    <property type="match status" value="1"/>
</dbReference>